<evidence type="ECO:0000256" key="3">
    <source>
        <dbReference type="ARBA" id="ARBA00022833"/>
    </source>
</evidence>
<evidence type="ECO:0008006" key="6">
    <source>
        <dbReference type="Google" id="ProtNLM"/>
    </source>
</evidence>
<dbReference type="PROSITE" id="PS00758">
    <property type="entry name" value="ARGE_DAPE_CPG2_1"/>
    <property type="match status" value="1"/>
</dbReference>
<keyword evidence="2" id="KW-0378">Hydrolase</keyword>
<dbReference type="Gene3D" id="3.40.630.10">
    <property type="entry name" value="Zn peptidases"/>
    <property type="match status" value="1"/>
</dbReference>
<organism evidence="4 5">
    <name type="scientific">Xylaria arbuscula</name>
    <dbReference type="NCBI Taxonomy" id="114810"/>
    <lineage>
        <taxon>Eukaryota</taxon>
        <taxon>Fungi</taxon>
        <taxon>Dikarya</taxon>
        <taxon>Ascomycota</taxon>
        <taxon>Pezizomycotina</taxon>
        <taxon>Sordariomycetes</taxon>
        <taxon>Xylariomycetidae</taxon>
        <taxon>Xylariales</taxon>
        <taxon>Xylariaceae</taxon>
        <taxon>Xylaria</taxon>
    </lineage>
</organism>
<dbReference type="Pfam" id="PF01546">
    <property type="entry name" value="Peptidase_M20"/>
    <property type="match status" value="1"/>
</dbReference>
<sequence>MAPKTDKTEVIELLKTLMNIESTSEQELEIGEYLAKYIQGRGFTAERIAIAPGSTRHNVYAYLGQERKAKLLVTAHMDTVPPHIPFSIDGDVIRGRGACDDLGPMVAQIFAVEELRAEGKLKDGDVSYLWVVGEEKGGPGMIAANDMGLTWEAGLFAEPTEMKIAKGHKGNLVFEIVAHGKAW</sequence>
<evidence type="ECO:0000313" key="5">
    <source>
        <dbReference type="Proteomes" id="UP001148614"/>
    </source>
</evidence>
<evidence type="ECO:0000313" key="4">
    <source>
        <dbReference type="EMBL" id="KAJ3579533.1"/>
    </source>
</evidence>
<evidence type="ECO:0000256" key="2">
    <source>
        <dbReference type="ARBA" id="ARBA00022801"/>
    </source>
</evidence>
<dbReference type="PANTHER" id="PTHR43808:SF14">
    <property type="entry name" value="PUTATIVE-RELATED"/>
    <property type="match status" value="1"/>
</dbReference>
<keyword evidence="3" id="KW-0862">Zinc</keyword>
<accession>A0A9W8TQJ8</accession>
<name>A0A9W8TQJ8_9PEZI</name>
<dbReference type="InterPro" id="IPR050072">
    <property type="entry name" value="Peptidase_M20A"/>
</dbReference>
<gene>
    <name evidence="4" type="ORF">NPX13_g1039</name>
</gene>
<reference evidence="4" key="1">
    <citation type="submission" date="2022-07" db="EMBL/GenBank/DDBJ databases">
        <title>Genome Sequence of Xylaria arbuscula.</title>
        <authorList>
            <person name="Buettner E."/>
        </authorList>
    </citation>
    <scope>NUCLEOTIDE SEQUENCE</scope>
    <source>
        <strain evidence="4">VT107</strain>
    </source>
</reference>
<dbReference type="Proteomes" id="UP001148614">
    <property type="component" value="Unassembled WGS sequence"/>
</dbReference>
<dbReference type="PANTHER" id="PTHR43808">
    <property type="entry name" value="ACETYLORNITHINE DEACETYLASE"/>
    <property type="match status" value="1"/>
</dbReference>
<dbReference type="VEuPathDB" id="FungiDB:F4678DRAFT_262362"/>
<dbReference type="InterPro" id="IPR001261">
    <property type="entry name" value="ArgE/DapE_CS"/>
</dbReference>
<comment type="caution">
    <text evidence="4">The sequence shown here is derived from an EMBL/GenBank/DDBJ whole genome shotgun (WGS) entry which is preliminary data.</text>
</comment>
<dbReference type="InterPro" id="IPR002933">
    <property type="entry name" value="Peptidase_M20"/>
</dbReference>
<comment type="similarity">
    <text evidence="1">Belongs to the peptidase M20A family.</text>
</comment>
<evidence type="ECO:0000256" key="1">
    <source>
        <dbReference type="ARBA" id="ARBA00006247"/>
    </source>
</evidence>
<proteinExistence type="inferred from homology"/>
<dbReference type="SUPFAM" id="SSF53187">
    <property type="entry name" value="Zn-dependent exopeptidases"/>
    <property type="match status" value="1"/>
</dbReference>
<keyword evidence="5" id="KW-1185">Reference proteome</keyword>
<dbReference type="GO" id="GO:0016787">
    <property type="term" value="F:hydrolase activity"/>
    <property type="evidence" value="ECO:0007669"/>
    <property type="project" value="UniProtKB-KW"/>
</dbReference>
<dbReference type="EMBL" id="JANPWZ010000086">
    <property type="protein sequence ID" value="KAJ3579533.1"/>
    <property type="molecule type" value="Genomic_DNA"/>
</dbReference>
<dbReference type="AlphaFoldDB" id="A0A9W8TQJ8"/>
<protein>
    <recommendedName>
        <fullName evidence="6">Peptidase M20 dimerisation domain-containing protein</fullName>
    </recommendedName>
</protein>